<organism evidence="1">
    <name type="scientific">marine metagenome</name>
    <dbReference type="NCBI Taxonomy" id="408172"/>
    <lineage>
        <taxon>unclassified sequences</taxon>
        <taxon>metagenomes</taxon>
        <taxon>ecological metagenomes</taxon>
    </lineage>
</organism>
<dbReference type="EMBL" id="UINC01107778">
    <property type="protein sequence ID" value="SVC73407.1"/>
    <property type="molecule type" value="Genomic_DNA"/>
</dbReference>
<sequence>MYLQLKKEAIGPIQKNYVQKEELG</sequence>
<proteinExistence type="predicted"/>
<evidence type="ECO:0000313" key="1">
    <source>
        <dbReference type="EMBL" id="SVC73407.1"/>
    </source>
</evidence>
<name>A0A382PKP3_9ZZZZ</name>
<dbReference type="AlphaFoldDB" id="A0A382PKP3"/>
<protein>
    <submittedName>
        <fullName evidence="1">Uncharacterized protein</fullName>
    </submittedName>
</protein>
<accession>A0A382PKP3</accession>
<reference evidence="1" key="1">
    <citation type="submission" date="2018-05" db="EMBL/GenBank/DDBJ databases">
        <authorList>
            <person name="Lanie J.A."/>
            <person name="Ng W.-L."/>
            <person name="Kazmierczak K.M."/>
            <person name="Andrzejewski T.M."/>
            <person name="Davidsen T.M."/>
            <person name="Wayne K.J."/>
            <person name="Tettelin H."/>
            <person name="Glass J.I."/>
            <person name="Rusch D."/>
            <person name="Podicherti R."/>
            <person name="Tsui H.-C.T."/>
            <person name="Winkler M.E."/>
        </authorList>
    </citation>
    <scope>NUCLEOTIDE SEQUENCE</scope>
</reference>
<gene>
    <name evidence="1" type="ORF">METZ01_LOCUS326261</name>
</gene>